<dbReference type="STRING" id="246437.L9L1Z4"/>
<dbReference type="AlphaFoldDB" id="L9L1Z4"/>
<dbReference type="PROSITE" id="PS51808">
    <property type="entry name" value="CHCH"/>
    <property type="match status" value="1"/>
</dbReference>
<dbReference type="GO" id="GO:0061617">
    <property type="term" value="C:MICOS complex"/>
    <property type="evidence" value="ECO:0007669"/>
    <property type="project" value="TreeGrafter"/>
</dbReference>
<dbReference type="PANTHER" id="PTHR21588:SF18">
    <property type="entry name" value="MICOS COMPLEX SUBUNIT MIC19"/>
    <property type="match status" value="1"/>
</dbReference>
<evidence type="ECO:0000313" key="1">
    <source>
        <dbReference type="EMBL" id="ELW68784.1"/>
    </source>
</evidence>
<evidence type="ECO:0000313" key="2">
    <source>
        <dbReference type="Proteomes" id="UP000011518"/>
    </source>
</evidence>
<accession>L9L1Z4</accession>
<dbReference type="Proteomes" id="UP000011518">
    <property type="component" value="Unassembled WGS sequence"/>
</dbReference>
<proteinExistence type="predicted"/>
<reference evidence="2" key="2">
    <citation type="journal article" date="2013" name="Nat. Commun.">
        <title>Genome of the Chinese tree shrew.</title>
        <authorList>
            <person name="Fan Y."/>
            <person name="Huang Z.Y."/>
            <person name="Cao C.C."/>
            <person name="Chen C.S."/>
            <person name="Chen Y.X."/>
            <person name="Fan D.D."/>
            <person name="He J."/>
            <person name="Hou H.L."/>
            <person name="Hu L."/>
            <person name="Hu X.T."/>
            <person name="Jiang X.T."/>
            <person name="Lai R."/>
            <person name="Lang Y.S."/>
            <person name="Liang B."/>
            <person name="Liao S.G."/>
            <person name="Mu D."/>
            <person name="Ma Y.Y."/>
            <person name="Niu Y.Y."/>
            <person name="Sun X.Q."/>
            <person name="Xia J.Q."/>
            <person name="Xiao J."/>
            <person name="Xiong Z.Q."/>
            <person name="Xu L."/>
            <person name="Yang L."/>
            <person name="Zhang Y."/>
            <person name="Zhao W."/>
            <person name="Zhao X.D."/>
            <person name="Zheng Y.T."/>
            <person name="Zhou J.M."/>
            <person name="Zhu Y.B."/>
            <person name="Zhang G.J."/>
            <person name="Wang J."/>
            <person name="Yao Y.G."/>
        </authorList>
    </citation>
    <scope>NUCLEOTIDE SEQUENCE [LARGE SCALE GENOMIC DNA]</scope>
</reference>
<name>L9L1Z4_TUPCH</name>
<dbReference type="InterPro" id="IPR052632">
    <property type="entry name" value="MICOS_subunit_Mic19"/>
</dbReference>
<dbReference type="GO" id="GO:0007007">
    <property type="term" value="P:inner mitochondrial membrane organization"/>
    <property type="evidence" value="ECO:0007669"/>
    <property type="project" value="TreeGrafter"/>
</dbReference>
<gene>
    <name evidence="1" type="ORF">TREES_T100005132</name>
</gene>
<dbReference type="InParanoid" id="L9L1Z4"/>
<dbReference type="EMBL" id="KB320557">
    <property type="protein sequence ID" value="ELW68784.1"/>
    <property type="molecule type" value="Genomic_DNA"/>
</dbReference>
<keyword evidence="2" id="KW-1185">Reference proteome</keyword>
<protein>
    <submittedName>
        <fullName evidence="1">Coiled-coil-helix-coiled-coil-helix domain-containing protein 3, mitochondrial</fullName>
    </submittedName>
</protein>
<organism evidence="1 2">
    <name type="scientific">Tupaia chinensis</name>
    <name type="common">Chinese tree shrew</name>
    <name type="synonym">Tupaia belangeri chinensis</name>
    <dbReference type="NCBI Taxonomy" id="246437"/>
    <lineage>
        <taxon>Eukaryota</taxon>
        <taxon>Metazoa</taxon>
        <taxon>Chordata</taxon>
        <taxon>Craniata</taxon>
        <taxon>Vertebrata</taxon>
        <taxon>Euteleostomi</taxon>
        <taxon>Mammalia</taxon>
        <taxon>Eutheria</taxon>
        <taxon>Euarchontoglires</taxon>
        <taxon>Scandentia</taxon>
        <taxon>Tupaiidae</taxon>
        <taxon>Tupaia</taxon>
    </lineage>
</organism>
<sequence length="73" mass="8146">MHIGNAFETLFLNGRRYEVHPVCADLQAKILQCYRQNTHQTLSCSALANQYLHCVNHAKQVGVPARPLQAGAE</sequence>
<dbReference type="PANTHER" id="PTHR21588">
    <property type="entry name" value="COILED-COIL-HELIX-COILED-COIL-HELIX DOMAIN CONTAINING 6"/>
    <property type="match status" value="1"/>
</dbReference>
<reference evidence="2" key="1">
    <citation type="submission" date="2012-07" db="EMBL/GenBank/DDBJ databases">
        <title>Genome of the Chinese tree shrew, a rising model animal genetically related to primates.</title>
        <authorList>
            <person name="Zhang G."/>
            <person name="Fan Y."/>
            <person name="Yao Y."/>
            <person name="Huang Z."/>
        </authorList>
    </citation>
    <scope>NUCLEOTIDE SEQUENCE [LARGE SCALE GENOMIC DNA]</scope>
</reference>